<dbReference type="InterPro" id="IPR004087">
    <property type="entry name" value="KH_dom"/>
</dbReference>
<dbReference type="GO" id="GO:0004521">
    <property type="term" value="F:RNA endonuclease activity"/>
    <property type="evidence" value="ECO:0007669"/>
    <property type="project" value="UniProtKB-UniRule"/>
</dbReference>
<dbReference type="InterPro" id="IPR003607">
    <property type="entry name" value="HD/PDEase_dom"/>
</dbReference>
<keyword evidence="4 5" id="KW-0694">RNA-binding</keyword>
<dbReference type="AlphaFoldDB" id="A0A4Q0AH19"/>
<reference evidence="9" key="1">
    <citation type="submission" date="2019-01" db="EMBL/GenBank/DDBJ databases">
        <title>Genomic signatures and co-occurrence patterns of the ultra-small Saccharimodia (Patescibacteria phylum) suggest a symbiotic lifestyle.</title>
        <authorList>
            <person name="Lemos L."/>
            <person name="Medeiros J."/>
            <person name="Andreote F."/>
            <person name="Fernandes G."/>
            <person name="Varani A."/>
            <person name="Oliveira G."/>
            <person name="Pylro V."/>
        </authorList>
    </citation>
    <scope>NUCLEOTIDE SEQUENCE [LARGE SCALE GENOMIC DNA]</scope>
    <source>
        <strain evidence="9">AMD02</strain>
    </source>
</reference>
<evidence type="ECO:0000256" key="1">
    <source>
        <dbReference type="ARBA" id="ARBA00022722"/>
    </source>
</evidence>
<dbReference type="InterPro" id="IPR006674">
    <property type="entry name" value="HD_domain"/>
</dbReference>
<dbReference type="PROSITE" id="PS51831">
    <property type="entry name" value="HD"/>
    <property type="match status" value="1"/>
</dbReference>
<feature type="coiled-coil region" evidence="7">
    <location>
        <begin position="85"/>
        <end position="129"/>
    </location>
</feature>
<dbReference type="Proteomes" id="UP000289257">
    <property type="component" value="Unassembled WGS sequence"/>
</dbReference>
<keyword evidence="10" id="KW-1185">Reference proteome</keyword>
<dbReference type="EMBL" id="SCKX01000001">
    <property type="protein sequence ID" value="RWZ78259.1"/>
    <property type="molecule type" value="Genomic_DNA"/>
</dbReference>
<dbReference type="CDD" id="cd00077">
    <property type="entry name" value="HDc"/>
    <property type="match status" value="1"/>
</dbReference>
<protein>
    <recommendedName>
        <fullName evidence="5 6">Ribonuclease Y</fullName>
        <shortName evidence="5">RNase Y</shortName>
        <ecNumber evidence="5 6">3.1.-.-</ecNumber>
    </recommendedName>
</protein>
<comment type="similarity">
    <text evidence="5">Belongs to the RNase Y family.</text>
</comment>
<keyword evidence="7" id="KW-0175">Coiled coil</keyword>
<evidence type="ECO:0000256" key="2">
    <source>
        <dbReference type="ARBA" id="ARBA00022759"/>
    </source>
</evidence>
<dbReference type="GO" id="GO:0005886">
    <property type="term" value="C:plasma membrane"/>
    <property type="evidence" value="ECO:0007669"/>
    <property type="project" value="UniProtKB-UniRule"/>
</dbReference>
<keyword evidence="2 5" id="KW-0255">Endonuclease</keyword>
<dbReference type="NCBIfam" id="TIGR00277">
    <property type="entry name" value="HDIG"/>
    <property type="match status" value="1"/>
</dbReference>
<keyword evidence="1 5" id="KW-0540">Nuclease</keyword>
<evidence type="ECO:0000313" key="9">
    <source>
        <dbReference type="EMBL" id="RWZ78259.1"/>
    </source>
</evidence>
<evidence type="ECO:0000259" key="8">
    <source>
        <dbReference type="PROSITE" id="PS51831"/>
    </source>
</evidence>
<accession>A0A4Q0AH19</accession>
<dbReference type="PANTHER" id="PTHR12826">
    <property type="entry name" value="RIBONUCLEASE Y"/>
    <property type="match status" value="1"/>
</dbReference>
<evidence type="ECO:0000256" key="3">
    <source>
        <dbReference type="ARBA" id="ARBA00022801"/>
    </source>
</evidence>
<dbReference type="Gene3D" id="3.30.1370.10">
    <property type="entry name" value="K Homology domain, type 1"/>
    <property type="match status" value="1"/>
</dbReference>
<dbReference type="NCBIfam" id="TIGR03319">
    <property type="entry name" value="RNase_Y"/>
    <property type="match status" value="1"/>
</dbReference>
<organism evidence="9 10">
    <name type="scientific">Candidatus Microsaccharimonas sossegonensis</name>
    <dbReference type="NCBI Taxonomy" id="2506948"/>
    <lineage>
        <taxon>Bacteria</taxon>
        <taxon>Candidatus Saccharimonadota</taxon>
        <taxon>Candidatus Saccharimonadia</taxon>
        <taxon>Candidatus Saccharimonadales</taxon>
        <taxon>Candidatus Saccharimonadaceae</taxon>
        <taxon>Candidatus Microsaccharimonas</taxon>
    </lineage>
</organism>
<dbReference type="SMART" id="SM00322">
    <property type="entry name" value="KH"/>
    <property type="match status" value="1"/>
</dbReference>
<dbReference type="EC" id="3.1.-.-" evidence="5 6"/>
<dbReference type="PANTHER" id="PTHR12826:SF15">
    <property type="entry name" value="RIBONUCLEASE Y"/>
    <property type="match status" value="1"/>
</dbReference>
<keyword evidence="3 5" id="KW-0378">Hydrolase</keyword>
<evidence type="ECO:0000313" key="10">
    <source>
        <dbReference type="Proteomes" id="UP000289257"/>
    </source>
</evidence>
<evidence type="ECO:0000256" key="7">
    <source>
        <dbReference type="SAM" id="Coils"/>
    </source>
</evidence>
<dbReference type="SMART" id="SM00471">
    <property type="entry name" value="HDc"/>
    <property type="match status" value="1"/>
</dbReference>
<dbReference type="SUPFAM" id="SSF109604">
    <property type="entry name" value="HD-domain/PDEase-like"/>
    <property type="match status" value="1"/>
</dbReference>
<evidence type="ECO:0000256" key="6">
    <source>
        <dbReference type="NCBIfam" id="TIGR03319"/>
    </source>
</evidence>
<dbReference type="InterPro" id="IPR004088">
    <property type="entry name" value="KH_dom_type_1"/>
</dbReference>
<dbReference type="Gene3D" id="1.10.3210.10">
    <property type="entry name" value="Hypothetical protein af1432"/>
    <property type="match status" value="1"/>
</dbReference>
<dbReference type="InterPro" id="IPR036612">
    <property type="entry name" value="KH_dom_type_1_sf"/>
</dbReference>
<dbReference type="InterPro" id="IPR017705">
    <property type="entry name" value="Ribonuclease_Y"/>
</dbReference>
<dbReference type="Pfam" id="PF12072">
    <property type="entry name" value="RNase_Y_N"/>
    <property type="match status" value="1"/>
</dbReference>
<name>A0A4Q0AH19_9BACT</name>
<dbReference type="InterPro" id="IPR022711">
    <property type="entry name" value="RNase_Y_N"/>
</dbReference>
<comment type="caution">
    <text evidence="9">The sequence shown here is derived from an EMBL/GenBank/DDBJ whole genome shotgun (WGS) entry which is preliminary data.</text>
</comment>
<dbReference type="GO" id="GO:0016787">
    <property type="term" value="F:hydrolase activity"/>
    <property type="evidence" value="ECO:0007669"/>
    <property type="project" value="UniProtKB-KW"/>
</dbReference>
<dbReference type="InterPro" id="IPR006675">
    <property type="entry name" value="HDIG_dom"/>
</dbReference>
<feature type="domain" description="HD" evidence="8">
    <location>
        <begin position="319"/>
        <end position="412"/>
    </location>
</feature>
<dbReference type="SUPFAM" id="SSF54791">
    <property type="entry name" value="Eukaryotic type KH-domain (KH-domain type I)"/>
    <property type="match status" value="1"/>
</dbReference>
<dbReference type="GO" id="GO:0003723">
    <property type="term" value="F:RNA binding"/>
    <property type="evidence" value="ECO:0007669"/>
    <property type="project" value="UniProtKB-UniRule"/>
</dbReference>
<evidence type="ECO:0000256" key="5">
    <source>
        <dbReference type="HAMAP-Rule" id="MF_00335"/>
    </source>
</evidence>
<dbReference type="CDD" id="cd22431">
    <property type="entry name" value="KH-I_RNaseY"/>
    <property type="match status" value="1"/>
</dbReference>
<dbReference type="GO" id="GO:0006402">
    <property type="term" value="P:mRNA catabolic process"/>
    <property type="evidence" value="ECO:0007669"/>
    <property type="project" value="UniProtKB-UniRule"/>
</dbReference>
<evidence type="ECO:0000256" key="4">
    <source>
        <dbReference type="ARBA" id="ARBA00022884"/>
    </source>
</evidence>
<proteinExistence type="inferred from homology"/>
<dbReference type="HAMAP" id="MF_00335">
    <property type="entry name" value="RNase_Y"/>
    <property type="match status" value="1"/>
</dbReference>
<comment type="function">
    <text evidence="5">Endoribonuclease that initiates mRNA decay.</text>
</comment>
<dbReference type="Pfam" id="PF00013">
    <property type="entry name" value="KH_1"/>
    <property type="match status" value="1"/>
</dbReference>
<dbReference type="PROSITE" id="PS50084">
    <property type="entry name" value="KH_TYPE_1"/>
    <property type="match status" value="1"/>
</dbReference>
<sequence length="503" mass="55653">MVEGIIAAVIGIIVGVGGTTVYTRTKVAGGKHKADQLLADAKTKASNIVLKAKDEAVKFAADAKKEESERRKVWDRTESRLVERETSLDRKLDELDKRTENLRAQEDDVESLKNEIRDIQKKQLDKLEKVAGLKKKEAAEKLMDMTEKSIKHDLVGLVSKLQNDARDSAEEQAQLILVSAMERMSSEVTAERTVTAIKLTDDEMKGRIIGKEGRNIQALQRATGVDILVDDTPGMIILSSFDPMRRQVARMALEMLMKDGRIHPGRIEEVVAKAEKEIEKEVIRAGEDAAREVGVVGIPKEMIQLLGELKFRTSYGQNVLMHSTEMAHMAGLIAEEIGADVRTTKIATLLHDVGKAVTHKVEGKHHHIGAELARKYGMSDEIVHAIEAHHDDIEATTPEALVVRVCDALSAARPGARNISAENFAERMRDLENIANGFKGIQKSYAISAGREVRVIVTPESIDDLSAIKLARDIANKIESTMQYPGTIKINVIRETRAIEYAK</sequence>
<dbReference type="Pfam" id="PF01966">
    <property type="entry name" value="HD"/>
    <property type="match status" value="1"/>
</dbReference>
<gene>
    <name evidence="5 9" type="primary">rny</name>
    <name evidence="9" type="ORF">EOT05_00640</name>
</gene>